<evidence type="ECO:0000256" key="6">
    <source>
        <dbReference type="ARBA" id="ARBA00026003"/>
    </source>
</evidence>
<proteinExistence type="inferred from homology"/>
<evidence type="ECO:0000256" key="7">
    <source>
        <dbReference type="ARBA" id="ARBA00044187"/>
    </source>
</evidence>
<accession>A0A0M4EAQ1</accession>
<dbReference type="PANTHER" id="PTHR10953">
    <property type="entry name" value="UBIQUITIN-ACTIVATING ENZYME E1"/>
    <property type="match status" value="1"/>
</dbReference>
<evidence type="ECO:0000256" key="3">
    <source>
        <dbReference type="ARBA" id="ARBA00005673"/>
    </source>
</evidence>
<feature type="non-terminal residue" evidence="10">
    <location>
        <position position="166"/>
    </location>
</feature>
<dbReference type="InterPro" id="IPR000011">
    <property type="entry name" value="UBQ/SUMO-activ_enz_E1-like"/>
</dbReference>
<gene>
    <name evidence="10" type="ORF">Dbus_chr2Rg56</name>
</gene>
<comment type="similarity">
    <text evidence="3">Belongs to the ubiquitin-activating E1 family.</text>
</comment>
<evidence type="ECO:0000256" key="2">
    <source>
        <dbReference type="ARBA" id="ARBA00004718"/>
    </source>
</evidence>
<dbReference type="GO" id="GO:0031510">
    <property type="term" value="C:SUMO activating enzyme complex"/>
    <property type="evidence" value="ECO:0007669"/>
    <property type="project" value="TreeGrafter"/>
</dbReference>
<reference evidence="10 11" key="1">
    <citation type="submission" date="2015-08" db="EMBL/GenBank/DDBJ databases">
        <title>Ancestral chromatin configuration constrains chromatin evolution on differentiating sex chromosomes in Drosophila.</title>
        <authorList>
            <person name="Zhou Q."/>
            <person name="Bachtrog D."/>
        </authorList>
    </citation>
    <scope>NUCLEOTIDE SEQUENCE [LARGE SCALE GENOMIC DNA]</scope>
    <source>
        <tissue evidence="10">Whole larvae</tissue>
    </source>
</reference>
<protein>
    <recommendedName>
        <fullName evidence="7">SUMO-activating enzyme subunit 1</fullName>
    </recommendedName>
    <alternativeName>
        <fullName evidence="8">Ubiquitin-like 1-activating enzyme E1A</fullName>
    </alternativeName>
</protein>
<evidence type="ECO:0000313" key="10">
    <source>
        <dbReference type="EMBL" id="ALC40477.1"/>
    </source>
</evidence>
<evidence type="ECO:0000256" key="1">
    <source>
        <dbReference type="ARBA" id="ARBA00004123"/>
    </source>
</evidence>
<dbReference type="GO" id="GO:0016925">
    <property type="term" value="P:protein sumoylation"/>
    <property type="evidence" value="ECO:0007669"/>
    <property type="project" value="TreeGrafter"/>
</dbReference>
<sequence>AVMAANSNSGAAAGGDIDESLYSRQLYVLGHDAMRRMANSDILLCGLGGLGLEIAKNVILGGVKSITLHDTATCTLNDLASQFYLTQADVGKNRAEASCAQLAELNSYVRTISHTAPLTEDFMRQFRVIVLTNSSAAEQASIAKFAHEQDIALIIAETRGLFAKVF</sequence>
<feature type="non-terminal residue" evidence="10">
    <location>
        <position position="1"/>
    </location>
</feature>
<dbReference type="Proteomes" id="UP000494163">
    <property type="component" value="Chromosome 2R"/>
</dbReference>
<dbReference type="InterPro" id="IPR035985">
    <property type="entry name" value="Ubiquitin-activating_enz"/>
</dbReference>
<evidence type="ECO:0000313" key="11">
    <source>
        <dbReference type="Proteomes" id="UP000494163"/>
    </source>
</evidence>
<evidence type="ECO:0000256" key="5">
    <source>
        <dbReference type="ARBA" id="ARBA00023242"/>
    </source>
</evidence>
<feature type="domain" description="THIF-type NAD/FAD binding fold" evidence="9">
    <location>
        <begin position="22"/>
        <end position="160"/>
    </location>
</feature>
<keyword evidence="4" id="KW-0833">Ubl conjugation pathway</keyword>
<dbReference type="InterPro" id="IPR000594">
    <property type="entry name" value="ThiF_NAD_FAD-bd"/>
</dbReference>
<keyword evidence="5" id="KW-0539">Nucleus</keyword>
<dbReference type="OrthoDB" id="10252231at2759"/>
<dbReference type="STRING" id="30019.A0A0M4EAQ1"/>
<dbReference type="Gene3D" id="3.40.50.720">
    <property type="entry name" value="NAD(P)-binding Rossmann-like Domain"/>
    <property type="match status" value="1"/>
</dbReference>
<evidence type="ECO:0000259" key="9">
    <source>
        <dbReference type="Pfam" id="PF00899"/>
    </source>
</evidence>
<name>A0A0M4EAQ1_DROBS</name>
<dbReference type="GO" id="GO:0019948">
    <property type="term" value="F:SUMO activating enzyme activity"/>
    <property type="evidence" value="ECO:0007669"/>
    <property type="project" value="TreeGrafter"/>
</dbReference>
<dbReference type="PANTHER" id="PTHR10953:SF162">
    <property type="entry name" value="SUMO-ACTIVATING ENZYME SUBUNIT 1"/>
    <property type="match status" value="1"/>
</dbReference>
<keyword evidence="11" id="KW-1185">Reference proteome</keyword>
<dbReference type="OMA" id="GANLHAF"/>
<dbReference type="GO" id="GO:0005737">
    <property type="term" value="C:cytoplasm"/>
    <property type="evidence" value="ECO:0007669"/>
    <property type="project" value="TreeGrafter"/>
</dbReference>
<dbReference type="SUPFAM" id="SSF69572">
    <property type="entry name" value="Activating enzymes of the ubiquitin-like proteins"/>
    <property type="match status" value="1"/>
</dbReference>
<evidence type="ECO:0000256" key="8">
    <source>
        <dbReference type="ARBA" id="ARBA00044354"/>
    </source>
</evidence>
<dbReference type="Pfam" id="PF00899">
    <property type="entry name" value="ThiF"/>
    <property type="match status" value="1"/>
</dbReference>
<dbReference type="AlphaFoldDB" id="A0A0M4EAQ1"/>
<dbReference type="SMR" id="A0A0M4EAQ1"/>
<comment type="subcellular location">
    <subcellularLocation>
        <location evidence="1">Nucleus</location>
    </subcellularLocation>
</comment>
<dbReference type="InterPro" id="IPR045886">
    <property type="entry name" value="ThiF/MoeB/HesA"/>
</dbReference>
<comment type="subunit">
    <text evidence="6">Heterodimer of SAE1 and UBA2/SAE2. The heterodimer corresponds to the two domains that are encoded on a single polypeptide chain in ubiquitin-activating enzyme E1. Interacts with UBE2I.</text>
</comment>
<dbReference type="EMBL" id="CP012524">
    <property type="protein sequence ID" value="ALC40477.1"/>
    <property type="molecule type" value="Genomic_DNA"/>
</dbReference>
<evidence type="ECO:0000256" key="4">
    <source>
        <dbReference type="ARBA" id="ARBA00022786"/>
    </source>
</evidence>
<dbReference type="PRINTS" id="PR01849">
    <property type="entry name" value="UBIQUITINACT"/>
</dbReference>
<comment type="pathway">
    <text evidence="2">Protein modification; protein sumoylation.</text>
</comment>
<organism evidence="10 11">
    <name type="scientific">Drosophila busckii</name>
    <name type="common">Fruit fly</name>
    <dbReference type="NCBI Taxonomy" id="30019"/>
    <lineage>
        <taxon>Eukaryota</taxon>
        <taxon>Metazoa</taxon>
        <taxon>Ecdysozoa</taxon>
        <taxon>Arthropoda</taxon>
        <taxon>Hexapoda</taxon>
        <taxon>Insecta</taxon>
        <taxon>Pterygota</taxon>
        <taxon>Neoptera</taxon>
        <taxon>Endopterygota</taxon>
        <taxon>Diptera</taxon>
        <taxon>Brachycera</taxon>
        <taxon>Muscomorpha</taxon>
        <taxon>Ephydroidea</taxon>
        <taxon>Drosophilidae</taxon>
        <taxon>Drosophila</taxon>
    </lineage>
</organism>